<sequence length="35" mass="3837">MKTVLITGANKGIGFETARQLAQQGYHVYLGSRDL</sequence>
<proteinExistence type="predicted"/>
<dbReference type="RefSeq" id="WP_382318760.1">
    <property type="nucleotide sequence ID" value="NZ_JBHUFD010000019.1"/>
</dbReference>
<dbReference type="EMBL" id="JBHUFD010000019">
    <property type="protein sequence ID" value="MFD1875737.1"/>
    <property type="molecule type" value="Genomic_DNA"/>
</dbReference>
<dbReference type="InterPro" id="IPR036291">
    <property type="entry name" value="NAD(P)-bd_dom_sf"/>
</dbReference>
<dbReference type="Gene3D" id="3.40.50.720">
    <property type="entry name" value="NAD(P)-binding Rossmann-like Domain"/>
    <property type="match status" value="1"/>
</dbReference>
<name>A0ABW4R2B5_9BACT</name>
<keyword evidence="2" id="KW-1185">Reference proteome</keyword>
<evidence type="ECO:0000313" key="2">
    <source>
        <dbReference type="Proteomes" id="UP001597197"/>
    </source>
</evidence>
<comment type="caution">
    <text evidence="1">The sequence shown here is derived from an EMBL/GenBank/DDBJ whole genome shotgun (WGS) entry which is preliminary data.</text>
</comment>
<dbReference type="Pfam" id="PF00106">
    <property type="entry name" value="adh_short"/>
    <property type="match status" value="1"/>
</dbReference>
<accession>A0ABW4R2B5</accession>
<gene>
    <name evidence="1" type="ORF">ACFSDX_25125</name>
</gene>
<protein>
    <submittedName>
        <fullName evidence="1">SDR family NAD(P)-dependent oxidoreductase</fullName>
    </submittedName>
</protein>
<reference evidence="2" key="1">
    <citation type="journal article" date="2019" name="Int. J. Syst. Evol. Microbiol.">
        <title>The Global Catalogue of Microorganisms (GCM) 10K type strain sequencing project: providing services to taxonomists for standard genome sequencing and annotation.</title>
        <authorList>
            <consortium name="The Broad Institute Genomics Platform"/>
            <consortium name="The Broad Institute Genome Sequencing Center for Infectious Disease"/>
            <person name="Wu L."/>
            <person name="Ma J."/>
        </authorList>
    </citation>
    <scope>NUCLEOTIDE SEQUENCE [LARGE SCALE GENOMIC DNA]</scope>
    <source>
        <strain evidence="2">CGMCC 1.15795</strain>
    </source>
</reference>
<dbReference type="SUPFAM" id="SSF51735">
    <property type="entry name" value="NAD(P)-binding Rossmann-fold domains"/>
    <property type="match status" value="1"/>
</dbReference>
<feature type="non-terminal residue" evidence="1">
    <location>
        <position position="35"/>
    </location>
</feature>
<dbReference type="Proteomes" id="UP001597197">
    <property type="component" value="Unassembled WGS sequence"/>
</dbReference>
<dbReference type="InterPro" id="IPR002347">
    <property type="entry name" value="SDR_fam"/>
</dbReference>
<organism evidence="1 2">
    <name type="scientific">Hymenobacter bucti</name>
    <dbReference type="NCBI Taxonomy" id="1844114"/>
    <lineage>
        <taxon>Bacteria</taxon>
        <taxon>Pseudomonadati</taxon>
        <taxon>Bacteroidota</taxon>
        <taxon>Cytophagia</taxon>
        <taxon>Cytophagales</taxon>
        <taxon>Hymenobacteraceae</taxon>
        <taxon>Hymenobacter</taxon>
    </lineage>
</organism>
<evidence type="ECO:0000313" key="1">
    <source>
        <dbReference type="EMBL" id="MFD1875737.1"/>
    </source>
</evidence>